<feature type="chain" id="PRO_5019158581" description="P pilus assembly/Cpx signaling pathway, periplasmic inhibitor/zinc-resistance associated protein" evidence="2">
    <location>
        <begin position="25"/>
        <end position="151"/>
    </location>
</feature>
<evidence type="ECO:0000256" key="1">
    <source>
        <dbReference type="SAM" id="MobiDB-lite"/>
    </source>
</evidence>
<dbReference type="RefSeq" id="WP_120182369.1">
    <property type="nucleotide sequence ID" value="NZ_MBTA01000026.1"/>
</dbReference>
<dbReference type="EMBL" id="MBTA01000026">
    <property type="protein sequence ID" value="RKD14369.1"/>
    <property type="molecule type" value="Genomic_DNA"/>
</dbReference>
<keyword evidence="2" id="KW-0732">Signal</keyword>
<dbReference type="Gene3D" id="1.20.120.1490">
    <property type="match status" value="1"/>
</dbReference>
<evidence type="ECO:0000256" key="2">
    <source>
        <dbReference type="SAM" id="SignalP"/>
    </source>
</evidence>
<sequence>MRKLLKSIALTGALALGLSVGAFAQNGGGGFRGGMDRMNYDQLNLTEVQKKQVGANREAQRAGQEKFNASLTADQKKIMEDTSIQPRERFQKLQASLTADQKAIQQANMELGRKNREAFEASLSAEQKAKYDEMRANWRPGGNRQNAPRND</sequence>
<protein>
    <recommendedName>
        <fullName evidence="5">P pilus assembly/Cpx signaling pathway, periplasmic inhibitor/zinc-resistance associated protein</fullName>
    </recommendedName>
</protein>
<evidence type="ECO:0000313" key="3">
    <source>
        <dbReference type="EMBL" id="RKD14369.1"/>
    </source>
</evidence>
<dbReference type="Proteomes" id="UP000283433">
    <property type="component" value="Unassembled WGS sequence"/>
</dbReference>
<feature type="compositionally biased region" description="Basic and acidic residues" evidence="1">
    <location>
        <begin position="127"/>
        <end position="136"/>
    </location>
</feature>
<dbReference type="OrthoDB" id="956918at2"/>
<evidence type="ECO:0000313" key="4">
    <source>
        <dbReference type="Proteomes" id="UP000283433"/>
    </source>
</evidence>
<feature type="signal peptide" evidence="2">
    <location>
        <begin position="1"/>
        <end position="24"/>
    </location>
</feature>
<accession>A0A419S3Z0</accession>
<dbReference type="AlphaFoldDB" id="A0A419S3Z0"/>
<feature type="region of interest" description="Disordered" evidence="1">
    <location>
        <begin position="120"/>
        <end position="151"/>
    </location>
</feature>
<name>A0A419S3Z0_9SPHI</name>
<keyword evidence="4" id="KW-1185">Reference proteome</keyword>
<gene>
    <name evidence="3" type="ORF">BCY91_07740</name>
</gene>
<proteinExistence type="predicted"/>
<reference evidence="3 4" key="1">
    <citation type="submission" date="2016-07" db="EMBL/GenBank/DDBJ databases">
        <title>Genome of Pelobium manganitolerans.</title>
        <authorList>
            <person name="Wu S."/>
            <person name="Wang G."/>
        </authorList>
    </citation>
    <scope>NUCLEOTIDE SEQUENCE [LARGE SCALE GENOMIC DNA]</scope>
    <source>
        <strain evidence="3 4">YS-25</strain>
    </source>
</reference>
<evidence type="ECO:0008006" key="5">
    <source>
        <dbReference type="Google" id="ProtNLM"/>
    </source>
</evidence>
<comment type="caution">
    <text evidence="3">The sequence shown here is derived from an EMBL/GenBank/DDBJ whole genome shotgun (WGS) entry which is preliminary data.</text>
</comment>
<organism evidence="3 4">
    <name type="scientific">Pelobium manganitolerans</name>
    <dbReference type="NCBI Taxonomy" id="1842495"/>
    <lineage>
        <taxon>Bacteria</taxon>
        <taxon>Pseudomonadati</taxon>
        <taxon>Bacteroidota</taxon>
        <taxon>Sphingobacteriia</taxon>
        <taxon>Sphingobacteriales</taxon>
        <taxon>Sphingobacteriaceae</taxon>
        <taxon>Pelobium</taxon>
    </lineage>
</organism>